<gene>
    <name evidence="1" type="ORF">RF819_17905</name>
</gene>
<proteinExistence type="predicted"/>
<keyword evidence="2" id="KW-1185">Reference proteome</keyword>
<evidence type="ECO:0000313" key="1">
    <source>
        <dbReference type="EMBL" id="OOV09259.1"/>
    </source>
</evidence>
<reference evidence="1 2" key="1">
    <citation type="submission" date="2017-01" db="EMBL/GenBank/DDBJ databases">
        <title>Genome sequencing of Rhodoferax fermentans JCM 7819.</title>
        <authorList>
            <person name="Kim Y.J."/>
            <person name="Farh M.E.-A."/>
            <person name="Yang D.-C."/>
        </authorList>
    </citation>
    <scope>NUCLEOTIDE SEQUENCE [LARGE SCALE GENOMIC DNA]</scope>
    <source>
        <strain evidence="1 2">JCM 7819</strain>
    </source>
</reference>
<dbReference type="Proteomes" id="UP000190750">
    <property type="component" value="Unassembled WGS sequence"/>
</dbReference>
<dbReference type="STRING" id="28066.RF819_17905"/>
<protein>
    <recommendedName>
        <fullName evidence="3">ABC transporter substrate-binding protein</fullName>
    </recommendedName>
</protein>
<name>A0A1T1AYQ7_RHOFE</name>
<dbReference type="EMBL" id="MTJN01000002">
    <property type="protein sequence ID" value="OOV09259.1"/>
    <property type="molecule type" value="Genomic_DNA"/>
</dbReference>
<sequence length="288" mass="30660">MVIVSSDSAPAYTQTAEALTDHLVRQGIARTDIAQSLAADLAVRLKSGQPPRPTVYVALGSEATQLLVAAGTQTPVLSALIPRSSFERIVRSQGKTVSARLSAIYLDQPLARQLALVRLALPQVRRLGVLWGSESADRATGLRPLVAANGLDLQETMVTQPDDLPLALAQVLAGSDVLLALADPAIYNSNTLQNILMSSFRARVPLVAFSPAYVRAGAVLALYTTPLQAGQQAAELVLGVLRGKPLPDHVLEPNDFEVGVNAQVAHVLDLTLDAQALRLALRRLERLP</sequence>
<accession>A0A1T1AYQ7</accession>
<organism evidence="1 2">
    <name type="scientific">Rhodoferax fermentans</name>
    <dbReference type="NCBI Taxonomy" id="28066"/>
    <lineage>
        <taxon>Bacteria</taxon>
        <taxon>Pseudomonadati</taxon>
        <taxon>Pseudomonadota</taxon>
        <taxon>Betaproteobacteria</taxon>
        <taxon>Burkholderiales</taxon>
        <taxon>Comamonadaceae</taxon>
        <taxon>Rhodoferax</taxon>
    </lineage>
</organism>
<dbReference type="PANTHER" id="PTHR35271">
    <property type="entry name" value="ABC TRANSPORTER, SUBSTRATE-BINDING LIPOPROTEIN-RELATED"/>
    <property type="match status" value="1"/>
</dbReference>
<comment type="caution">
    <text evidence="1">The sequence shown here is derived from an EMBL/GenBank/DDBJ whole genome shotgun (WGS) entry which is preliminary data.</text>
</comment>
<dbReference type="PANTHER" id="PTHR35271:SF1">
    <property type="entry name" value="ABC TRANSPORTER, SUBSTRATE-BINDING LIPOPROTEIN"/>
    <property type="match status" value="1"/>
</dbReference>
<evidence type="ECO:0000313" key="2">
    <source>
        <dbReference type="Proteomes" id="UP000190750"/>
    </source>
</evidence>
<dbReference type="AlphaFoldDB" id="A0A1T1AYQ7"/>
<dbReference type="Pfam" id="PF04392">
    <property type="entry name" value="ABC_sub_bind"/>
    <property type="match status" value="1"/>
</dbReference>
<evidence type="ECO:0008006" key="3">
    <source>
        <dbReference type="Google" id="ProtNLM"/>
    </source>
</evidence>
<dbReference type="Gene3D" id="3.40.50.2300">
    <property type="match status" value="2"/>
</dbReference>
<dbReference type="InterPro" id="IPR007487">
    <property type="entry name" value="ABC_transpt-TYRBP-like"/>
</dbReference>